<dbReference type="InterPro" id="IPR006070">
    <property type="entry name" value="Sua5-like_dom"/>
</dbReference>
<dbReference type="GO" id="GO:0003725">
    <property type="term" value="F:double-stranded RNA binding"/>
    <property type="evidence" value="ECO:0007669"/>
    <property type="project" value="InterPro"/>
</dbReference>
<dbReference type="EMBL" id="BJYS01000033">
    <property type="protein sequence ID" value="GEO06250.1"/>
    <property type="molecule type" value="Genomic_DNA"/>
</dbReference>
<organism evidence="2 3">
    <name type="scientific">Adhaeribacter aerolatus</name>
    <dbReference type="NCBI Taxonomy" id="670289"/>
    <lineage>
        <taxon>Bacteria</taxon>
        <taxon>Pseudomonadati</taxon>
        <taxon>Bacteroidota</taxon>
        <taxon>Cytophagia</taxon>
        <taxon>Cytophagales</taxon>
        <taxon>Hymenobacteraceae</taxon>
        <taxon>Adhaeribacter</taxon>
    </lineage>
</organism>
<accession>A0A512B2S0</accession>
<evidence type="ECO:0000313" key="3">
    <source>
        <dbReference type="Proteomes" id="UP000321532"/>
    </source>
</evidence>
<dbReference type="Pfam" id="PF01300">
    <property type="entry name" value="Sua5_yciO_yrdC"/>
    <property type="match status" value="1"/>
</dbReference>
<feature type="domain" description="YrdC-like" evidence="1">
    <location>
        <begin position="16"/>
        <end position="204"/>
    </location>
</feature>
<dbReference type="Gene3D" id="3.90.870.10">
    <property type="entry name" value="DHBP synthase"/>
    <property type="match status" value="1"/>
</dbReference>
<dbReference type="OrthoDB" id="9814580at2"/>
<dbReference type="Proteomes" id="UP000321532">
    <property type="component" value="Unassembled WGS sequence"/>
</dbReference>
<dbReference type="AlphaFoldDB" id="A0A512B2S0"/>
<name>A0A512B2S0_9BACT</name>
<gene>
    <name evidence="2" type="ORF">AAE02nite_39140</name>
</gene>
<dbReference type="InterPro" id="IPR052532">
    <property type="entry name" value="SUA5_domain"/>
</dbReference>
<protein>
    <submittedName>
        <fullName evidence="2">Threonylcarbamoyl-AMP synthase</fullName>
    </submittedName>
</protein>
<dbReference type="PROSITE" id="PS51163">
    <property type="entry name" value="YRDC"/>
    <property type="match status" value="1"/>
</dbReference>
<sequence>MSNALYLKIHPENPPLNKILQVIDILRKGGIIIYPTDTIYGMGCDLHNARAMERLCQIKGIKPDKANLSFICSDLTHISDYARSISTQTYKVMKKALPGPFTFILEASSKVPKLAGAKKKTVGIRVPNHQIPLALVKELGNPIISTSIRDEDEVIEYSTDPELIFEKFKGLVDVVIDGGYGHNIPSTVVDCQNDQYEIIRQGAGILEEYV</sequence>
<evidence type="ECO:0000313" key="2">
    <source>
        <dbReference type="EMBL" id="GEO06250.1"/>
    </source>
</evidence>
<dbReference type="PANTHER" id="PTHR42828">
    <property type="entry name" value="DHBP SYNTHASE RIBB-LIKE ALPHA/BETA DOMAIN-CONTAINING PROTEIN"/>
    <property type="match status" value="1"/>
</dbReference>
<proteinExistence type="predicted"/>
<evidence type="ECO:0000259" key="1">
    <source>
        <dbReference type="PROSITE" id="PS51163"/>
    </source>
</evidence>
<dbReference type="RefSeq" id="WP_146901898.1">
    <property type="nucleotide sequence ID" value="NZ_BJYS01000033.1"/>
</dbReference>
<dbReference type="NCBIfam" id="TIGR00057">
    <property type="entry name" value="L-threonylcarbamoyladenylate synthase"/>
    <property type="match status" value="1"/>
</dbReference>
<dbReference type="SUPFAM" id="SSF55821">
    <property type="entry name" value="YrdC/RibB"/>
    <property type="match status" value="1"/>
</dbReference>
<dbReference type="InterPro" id="IPR017945">
    <property type="entry name" value="DHBP_synth_RibB-like_a/b_dom"/>
</dbReference>
<comment type="caution">
    <text evidence="2">The sequence shown here is derived from an EMBL/GenBank/DDBJ whole genome shotgun (WGS) entry which is preliminary data.</text>
</comment>
<dbReference type="PANTHER" id="PTHR42828:SF3">
    <property type="entry name" value="THREONYLCARBAMOYL-AMP SYNTHASE"/>
    <property type="match status" value="1"/>
</dbReference>
<keyword evidence="3" id="KW-1185">Reference proteome</keyword>
<reference evidence="2 3" key="1">
    <citation type="submission" date="2019-07" db="EMBL/GenBank/DDBJ databases">
        <title>Whole genome shotgun sequence of Adhaeribacter aerolatus NBRC 106133.</title>
        <authorList>
            <person name="Hosoyama A."/>
            <person name="Uohara A."/>
            <person name="Ohji S."/>
            <person name="Ichikawa N."/>
        </authorList>
    </citation>
    <scope>NUCLEOTIDE SEQUENCE [LARGE SCALE GENOMIC DNA]</scope>
    <source>
        <strain evidence="2 3">NBRC 106133</strain>
    </source>
</reference>